<comment type="caution">
    <text evidence="1">The sequence shown here is derived from an EMBL/GenBank/DDBJ whole genome shotgun (WGS) entry which is preliminary data.</text>
</comment>
<proteinExistence type="predicted"/>
<dbReference type="EMBL" id="CM042882">
    <property type="protein sequence ID" value="KAI4383178.1"/>
    <property type="molecule type" value="Genomic_DNA"/>
</dbReference>
<dbReference type="Proteomes" id="UP001057402">
    <property type="component" value="Chromosome 3"/>
</dbReference>
<keyword evidence="2" id="KW-1185">Reference proteome</keyword>
<evidence type="ECO:0000313" key="1">
    <source>
        <dbReference type="EMBL" id="KAI4383178.1"/>
    </source>
</evidence>
<sequence>MDFSCCPVCDLFFPLSELERHVNRHFEGESDVVASVSSSNLLPETREEDTSRPAEGFYTDFGDDPFCTVDERRNGYKTKDGLMHLLKKCLEAESGKSNCVLSGYIDHYESVKSKDLGWGCGWRNIQMLASHVLTERQETRDLLFGGSGVVPDILSLQRWLEIAWKGGFDVPGAEHFNHHIYGLRSWIGTTECAALFRSFGVRARVVDFGPKKLESLFLSVPGSEKGEQPLGNKRKVGQIYGPIDRFLARKDPVSADVYSSMEDPSCSRPRNDENVCGSTRNSEEISDLTNGEQHALVDWVWKYFTDRSCIKNCSSPVMVTTKSPLYFQHEGHSRTIVGIQLQHQANGKHKFSLLVLDPAARTADIMGALRGNSGWQKLIKRGAHTLRHSQYQLCYIDFGISQGEDMEQLKTIHSIYINL</sequence>
<reference evidence="2" key="1">
    <citation type="journal article" date="2023" name="Front. Plant Sci.">
        <title>Chromosomal-level genome assembly of Melastoma candidum provides insights into trichome evolution.</title>
        <authorList>
            <person name="Zhong Y."/>
            <person name="Wu W."/>
            <person name="Sun C."/>
            <person name="Zou P."/>
            <person name="Liu Y."/>
            <person name="Dai S."/>
            <person name="Zhou R."/>
        </authorList>
    </citation>
    <scope>NUCLEOTIDE SEQUENCE [LARGE SCALE GENOMIC DNA]</scope>
</reference>
<evidence type="ECO:0000313" key="2">
    <source>
        <dbReference type="Proteomes" id="UP001057402"/>
    </source>
</evidence>
<protein>
    <submittedName>
        <fullName evidence="1">Uncharacterized protein</fullName>
    </submittedName>
</protein>
<organism evidence="1 2">
    <name type="scientific">Melastoma candidum</name>
    <dbReference type="NCBI Taxonomy" id="119954"/>
    <lineage>
        <taxon>Eukaryota</taxon>
        <taxon>Viridiplantae</taxon>
        <taxon>Streptophyta</taxon>
        <taxon>Embryophyta</taxon>
        <taxon>Tracheophyta</taxon>
        <taxon>Spermatophyta</taxon>
        <taxon>Magnoliopsida</taxon>
        <taxon>eudicotyledons</taxon>
        <taxon>Gunneridae</taxon>
        <taxon>Pentapetalae</taxon>
        <taxon>rosids</taxon>
        <taxon>malvids</taxon>
        <taxon>Myrtales</taxon>
        <taxon>Melastomataceae</taxon>
        <taxon>Melastomatoideae</taxon>
        <taxon>Melastomateae</taxon>
        <taxon>Melastoma</taxon>
    </lineage>
</organism>
<accession>A0ACB9S0M7</accession>
<gene>
    <name evidence="1" type="ORF">MLD38_009048</name>
</gene>
<name>A0ACB9S0M7_9MYRT</name>